<dbReference type="InterPro" id="IPR043519">
    <property type="entry name" value="NT_sf"/>
</dbReference>
<evidence type="ECO:0000313" key="1">
    <source>
        <dbReference type="EMBL" id="VBB07788.1"/>
    </source>
</evidence>
<evidence type="ECO:0000313" key="2">
    <source>
        <dbReference type="Proteomes" id="UP000277811"/>
    </source>
</evidence>
<dbReference type="InterPro" id="IPR007344">
    <property type="entry name" value="GrpB/CoaE"/>
</dbReference>
<keyword evidence="2" id="KW-1185">Reference proteome</keyword>
<accession>A0A498RFB0</accession>
<name>A0A498RFB0_9FIRM</name>
<dbReference type="AlphaFoldDB" id="A0A498RFB0"/>
<dbReference type="RefSeq" id="WP_207857772.1">
    <property type="nucleotide sequence ID" value="NZ_UPPP01000080.1"/>
</dbReference>
<dbReference type="SUPFAM" id="SSF81301">
    <property type="entry name" value="Nucleotidyltransferase"/>
    <property type="match status" value="1"/>
</dbReference>
<reference evidence="1 2" key="1">
    <citation type="submission" date="2018-06" db="EMBL/GenBank/DDBJ databases">
        <authorList>
            <person name="Strepis N."/>
        </authorList>
    </citation>
    <scope>NUCLEOTIDE SEQUENCE [LARGE SCALE GENOMIC DNA]</scope>
    <source>
        <strain evidence="1">LUCI</strain>
    </source>
</reference>
<keyword evidence="1" id="KW-0418">Kinase</keyword>
<sequence>MSLKELWELFPIILKEHNPNYKEWYKTEERQLFNCINNEYIKRINHIGSSAIEGLLSKPTVDILLEIGDNFHIVNLIEILKTNGWILMSSKYEPDLRLVFNKGYTPFGFAERVYHLHVRYLGDWDELYFRDYLTDHPDIAVQYGNLKLKLWKEYEHNRDGYTEAKTEFIKRYTEKAKFEYAGRYIPK</sequence>
<dbReference type="Gene3D" id="3.30.460.10">
    <property type="entry name" value="Beta Polymerase, domain 2"/>
    <property type="match status" value="1"/>
</dbReference>
<dbReference type="Proteomes" id="UP000277811">
    <property type="component" value="Unassembled WGS sequence"/>
</dbReference>
<organism evidence="1 2">
    <name type="scientific">Lucifera butyrica</name>
    <dbReference type="NCBI Taxonomy" id="1351585"/>
    <lineage>
        <taxon>Bacteria</taxon>
        <taxon>Bacillati</taxon>
        <taxon>Bacillota</taxon>
        <taxon>Negativicutes</taxon>
        <taxon>Veillonellales</taxon>
        <taxon>Veillonellaceae</taxon>
        <taxon>Lucifera</taxon>
    </lineage>
</organism>
<protein>
    <submittedName>
        <fullName evidence="1">Grpb/dephospho-coa kinase</fullName>
    </submittedName>
</protein>
<dbReference type="Pfam" id="PF04229">
    <property type="entry name" value="GrpB"/>
    <property type="match status" value="1"/>
</dbReference>
<proteinExistence type="predicted"/>
<dbReference type="PANTHER" id="PTHR34822:SF1">
    <property type="entry name" value="GRPB FAMILY PROTEIN"/>
    <property type="match status" value="1"/>
</dbReference>
<dbReference type="GO" id="GO:0016301">
    <property type="term" value="F:kinase activity"/>
    <property type="evidence" value="ECO:0007669"/>
    <property type="project" value="UniProtKB-KW"/>
</dbReference>
<keyword evidence="1" id="KW-0808">Transferase</keyword>
<dbReference type="EMBL" id="UPPP01000080">
    <property type="protein sequence ID" value="VBB07788.1"/>
    <property type="molecule type" value="Genomic_DNA"/>
</dbReference>
<dbReference type="PANTHER" id="PTHR34822">
    <property type="entry name" value="GRPB DOMAIN PROTEIN (AFU_ORTHOLOGUE AFUA_1G01530)"/>
    <property type="match status" value="1"/>
</dbReference>
<gene>
    <name evidence="1" type="ORF">LUCI_3053</name>
</gene>